<evidence type="ECO:0000256" key="4">
    <source>
        <dbReference type="ARBA" id="ARBA00022679"/>
    </source>
</evidence>
<feature type="transmembrane region" description="Helical" evidence="8">
    <location>
        <begin position="16"/>
        <end position="33"/>
    </location>
</feature>
<dbReference type="PROSITE" id="PS50113">
    <property type="entry name" value="PAC"/>
    <property type="match status" value="1"/>
</dbReference>
<dbReference type="InterPro" id="IPR013767">
    <property type="entry name" value="PAS_fold"/>
</dbReference>
<feature type="coiled-coil region" evidence="7">
    <location>
        <begin position="128"/>
        <end position="179"/>
    </location>
</feature>
<feature type="transmembrane region" description="Helical" evidence="8">
    <location>
        <begin position="45"/>
        <end position="64"/>
    </location>
</feature>
<dbReference type="Gene3D" id="3.30.450.20">
    <property type="entry name" value="PAS domain"/>
    <property type="match status" value="1"/>
</dbReference>
<dbReference type="NCBIfam" id="TIGR00229">
    <property type="entry name" value="sensory_box"/>
    <property type="match status" value="1"/>
</dbReference>
<keyword evidence="4" id="KW-0808">Transferase</keyword>
<dbReference type="RefSeq" id="WP_248652921.1">
    <property type="nucleotide sequence ID" value="NZ_CP096661.1"/>
</dbReference>
<dbReference type="SMART" id="SM00387">
    <property type="entry name" value="HATPase_c"/>
    <property type="match status" value="1"/>
</dbReference>
<geneLocation type="plasmid" evidence="12 13">
    <name>unnamed2</name>
</geneLocation>
<accession>A0A8U0I123</accession>
<dbReference type="InterPro" id="IPR036097">
    <property type="entry name" value="HisK_dim/P_sf"/>
</dbReference>
<dbReference type="CDD" id="cd00130">
    <property type="entry name" value="PAS"/>
    <property type="match status" value="1"/>
</dbReference>
<dbReference type="Proteomes" id="UP000830729">
    <property type="component" value="Plasmid unnamed2"/>
</dbReference>
<proteinExistence type="predicted"/>
<evidence type="ECO:0000259" key="9">
    <source>
        <dbReference type="PROSITE" id="PS50109"/>
    </source>
</evidence>
<dbReference type="Pfam" id="PF16926">
    <property type="entry name" value="HisKA_4TM"/>
    <property type="match status" value="1"/>
</dbReference>
<feature type="domain" description="PAC" evidence="11">
    <location>
        <begin position="238"/>
        <end position="290"/>
    </location>
</feature>
<comment type="catalytic activity">
    <reaction evidence="1">
        <text>ATP + protein L-histidine = ADP + protein N-phospho-L-histidine.</text>
        <dbReference type="EC" id="2.7.13.3"/>
    </reaction>
</comment>
<dbReference type="Pfam" id="PF00989">
    <property type="entry name" value="PAS"/>
    <property type="match status" value="1"/>
</dbReference>
<dbReference type="GO" id="GO:0000155">
    <property type="term" value="F:phosphorelay sensor kinase activity"/>
    <property type="evidence" value="ECO:0007669"/>
    <property type="project" value="InterPro"/>
</dbReference>
<dbReference type="Gene3D" id="3.30.565.10">
    <property type="entry name" value="Histidine kinase-like ATPase, C-terminal domain"/>
    <property type="match status" value="1"/>
</dbReference>
<dbReference type="KEGG" id="halx:M0R89_20695"/>
<dbReference type="SMART" id="SM00388">
    <property type="entry name" value="HisKA"/>
    <property type="match status" value="1"/>
</dbReference>
<evidence type="ECO:0000256" key="1">
    <source>
        <dbReference type="ARBA" id="ARBA00000085"/>
    </source>
</evidence>
<keyword evidence="8" id="KW-0472">Membrane</keyword>
<evidence type="ECO:0000259" key="11">
    <source>
        <dbReference type="PROSITE" id="PS50113"/>
    </source>
</evidence>
<dbReference type="InterPro" id="IPR000700">
    <property type="entry name" value="PAS-assoc_C"/>
</dbReference>
<dbReference type="GO" id="GO:0006355">
    <property type="term" value="P:regulation of DNA-templated transcription"/>
    <property type="evidence" value="ECO:0007669"/>
    <property type="project" value="InterPro"/>
</dbReference>
<sequence>MGYGSQAIGRVGGRRALLALGGLYIAIAAGSPVLQVLEGRASDDILVIAILVGSAGVGLLYAGYRLPRTDIRPDLYGVIATWCVRTIGVLLGILLLVEVIAGIDDPVGTVLILTPLASVAGLGMGVHDATAKTRALNAEEQRREAEERRQEAERYSRELERANRKLERYETIVETVEDGIYVVDKNGYFTLVNGAYAEMLGYDREELLGSHTSLVAENAETLADKIRDDLEADGSETGTYEATLETASGEEIEAEATMAFLPGRDSVSHDRVAVVRDVTERNEREQELERQNQRLESFASMLAHELRNPVNIGQIYSQQLPADTESEAVEYVTEAFDRIEDMIDVMLVLARGRDAVGSGSPVRLADVAREAWEDVNAPEATLEIDVDVTTRADDTYLRHLFGNLFKNAVEHGGADVTVTVGALPTGFYVADDGPGIPVDERDTVFEPGYTTAGEQGGTGLGLAFVRELAEVYEWTYTVTQSDAGGAQFEFTDLTTVQRATE</sequence>
<keyword evidence="6" id="KW-0902">Two-component regulatory system</keyword>
<dbReference type="Gene3D" id="1.10.287.130">
    <property type="match status" value="1"/>
</dbReference>
<dbReference type="PANTHER" id="PTHR43711">
    <property type="entry name" value="TWO-COMPONENT HISTIDINE KINASE"/>
    <property type="match status" value="1"/>
</dbReference>
<dbReference type="AlphaFoldDB" id="A0A8U0I123"/>
<dbReference type="SMART" id="SM00091">
    <property type="entry name" value="PAS"/>
    <property type="match status" value="1"/>
</dbReference>
<dbReference type="Pfam" id="PF00512">
    <property type="entry name" value="HisKA"/>
    <property type="match status" value="1"/>
</dbReference>
<evidence type="ECO:0000256" key="8">
    <source>
        <dbReference type="SAM" id="Phobius"/>
    </source>
</evidence>
<evidence type="ECO:0000259" key="10">
    <source>
        <dbReference type="PROSITE" id="PS50112"/>
    </source>
</evidence>
<keyword evidence="7" id="KW-0175">Coiled coil</keyword>
<protein>
    <recommendedName>
        <fullName evidence="2">histidine kinase</fullName>
        <ecNumber evidence="2">2.7.13.3</ecNumber>
    </recommendedName>
</protein>
<feature type="transmembrane region" description="Helical" evidence="8">
    <location>
        <begin position="107"/>
        <end position="126"/>
    </location>
</feature>
<dbReference type="InterPro" id="IPR005467">
    <property type="entry name" value="His_kinase_dom"/>
</dbReference>
<dbReference type="PRINTS" id="PR00344">
    <property type="entry name" value="BCTRLSENSOR"/>
</dbReference>
<dbReference type="EC" id="2.7.13.3" evidence="2"/>
<dbReference type="SUPFAM" id="SSF47384">
    <property type="entry name" value="Homodimeric domain of signal transducing histidine kinase"/>
    <property type="match status" value="1"/>
</dbReference>
<keyword evidence="13" id="KW-1185">Reference proteome</keyword>
<dbReference type="SUPFAM" id="SSF55785">
    <property type="entry name" value="PYP-like sensor domain (PAS domain)"/>
    <property type="match status" value="1"/>
</dbReference>
<keyword evidence="12" id="KW-0614">Plasmid</keyword>
<keyword evidence="3" id="KW-0597">Phosphoprotein</keyword>
<dbReference type="PROSITE" id="PS50112">
    <property type="entry name" value="PAS"/>
    <property type="match status" value="1"/>
</dbReference>
<keyword evidence="8" id="KW-1133">Transmembrane helix</keyword>
<name>A0A8U0I123_9EURY</name>
<dbReference type="InterPro" id="IPR004358">
    <property type="entry name" value="Sig_transdc_His_kin-like_C"/>
</dbReference>
<feature type="domain" description="Histidine kinase" evidence="9">
    <location>
        <begin position="301"/>
        <end position="491"/>
    </location>
</feature>
<dbReference type="InterPro" id="IPR035965">
    <property type="entry name" value="PAS-like_dom_sf"/>
</dbReference>
<dbReference type="InterPro" id="IPR036890">
    <property type="entry name" value="HATPase_C_sf"/>
</dbReference>
<gene>
    <name evidence="12" type="ORF">M0R89_20695</name>
</gene>
<dbReference type="EMBL" id="CP096661">
    <property type="protein sequence ID" value="UPV76888.1"/>
    <property type="molecule type" value="Genomic_DNA"/>
</dbReference>
<reference evidence="12 13" key="1">
    <citation type="submission" date="2022-04" db="EMBL/GenBank/DDBJ databases">
        <title>Diverse halophilic archaea isolated from saline environments.</title>
        <authorList>
            <person name="Cui H.-L."/>
        </authorList>
    </citation>
    <scope>NUCLEOTIDE SEQUENCE [LARGE SCALE GENOMIC DNA]</scope>
    <source>
        <strain evidence="12 13">XZYJT49</strain>
        <plasmid evidence="12 13">unnamed2</plasmid>
    </source>
</reference>
<dbReference type="Pfam" id="PF02518">
    <property type="entry name" value="HATPase_c"/>
    <property type="match status" value="1"/>
</dbReference>
<dbReference type="InterPro" id="IPR000014">
    <property type="entry name" value="PAS"/>
</dbReference>
<dbReference type="SUPFAM" id="SSF55874">
    <property type="entry name" value="ATPase domain of HSP90 chaperone/DNA topoisomerase II/histidine kinase"/>
    <property type="match status" value="1"/>
</dbReference>
<keyword evidence="8" id="KW-0812">Transmembrane</keyword>
<dbReference type="CDD" id="cd00075">
    <property type="entry name" value="HATPase"/>
    <property type="match status" value="1"/>
</dbReference>
<evidence type="ECO:0000256" key="2">
    <source>
        <dbReference type="ARBA" id="ARBA00012438"/>
    </source>
</evidence>
<dbReference type="InterPro" id="IPR003594">
    <property type="entry name" value="HATPase_dom"/>
</dbReference>
<evidence type="ECO:0000256" key="3">
    <source>
        <dbReference type="ARBA" id="ARBA00022553"/>
    </source>
</evidence>
<dbReference type="InterPro" id="IPR003661">
    <property type="entry name" value="HisK_dim/P_dom"/>
</dbReference>
<evidence type="ECO:0000256" key="6">
    <source>
        <dbReference type="ARBA" id="ARBA00023012"/>
    </source>
</evidence>
<evidence type="ECO:0000256" key="7">
    <source>
        <dbReference type="SAM" id="Coils"/>
    </source>
</evidence>
<feature type="transmembrane region" description="Helical" evidence="8">
    <location>
        <begin position="76"/>
        <end position="101"/>
    </location>
</feature>
<dbReference type="PANTHER" id="PTHR43711:SF1">
    <property type="entry name" value="HISTIDINE KINASE 1"/>
    <property type="match status" value="1"/>
</dbReference>
<evidence type="ECO:0000313" key="13">
    <source>
        <dbReference type="Proteomes" id="UP000830729"/>
    </source>
</evidence>
<dbReference type="CDD" id="cd00082">
    <property type="entry name" value="HisKA"/>
    <property type="match status" value="1"/>
</dbReference>
<dbReference type="GeneID" id="72187672"/>
<keyword evidence="5" id="KW-0418">Kinase</keyword>
<organism evidence="12 13">
    <name type="scientific">Halorussus limi</name>
    <dbReference type="NCBI Taxonomy" id="2938695"/>
    <lineage>
        <taxon>Archaea</taxon>
        <taxon>Methanobacteriati</taxon>
        <taxon>Methanobacteriota</taxon>
        <taxon>Stenosarchaea group</taxon>
        <taxon>Halobacteria</taxon>
        <taxon>Halobacteriales</taxon>
        <taxon>Haladaptataceae</taxon>
        <taxon>Halorussus</taxon>
    </lineage>
</organism>
<evidence type="ECO:0000313" key="12">
    <source>
        <dbReference type="EMBL" id="UPV76888.1"/>
    </source>
</evidence>
<feature type="domain" description="PAS" evidence="10">
    <location>
        <begin position="165"/>
        <end position="209"/>
    </location>
</feature>
<dbReference type="PROSITE" id="PS50109">
    <property type="entry name" value="HIS_KIN"/>
    <property type="match status" value="1"/>
</dbReference>
<evidence type="ECO:0000256" key="5">
    <source>
        <dbReference type="ARBA" id="ARBA00022777"/>
    </source>
</evidence>
<dbReference type="InterPro" id="IPR050736">
    <property type="entry name" value="Sensor_HK_Regulatory"/>
</dbReference>
<dbReference type="InterPro" id="IPR031623">
    <property type="entry name" value="HisKA_4TM"/>
</dbReference>